<gene>
    <name evidence="5" type="ORF">BINO364_LOCUS6301</name>
</gene>
<dbReference type="PANTHER" id="PTHR33236">
    <property type="entry name" value="INTRAFLAGELLAR TRANSPORT PROTEIN 122 FAMILY PROTEIN-RELATED"/>
    <property type="match status" value="1"/>
</dbReference>
<evidence type="ECO:0000256" key="2">
    <source>
        <dbReference type="PROSITE-ProRule" id="PRU00059"/>
    </source>
</evidence>
<name>A0A8J9Y7A2_9NEOP</name>
<dbReference type="InterPro" id="IPR000859">
    <property type="entry name" value="CUB_dom"/>
</dbReference>
<evidence type="ECO:0000259" key="4">
    <source>
        <dbReference type="PROSITE" id="PS01180"/>
    </source>
</evidence>
<dbReference type="Gene3D" id="2.60.120.290">
    <property type="entry name" value="Spermadhesin, CUB domain"/>
    <property type="match status" value="1"/>
</dbReference>
<dbReference type="Proteomes" id="UP000838878">
    <property type="component" value="Chromosome 14"/>
</dbReference>
<feature type="chain" id="PRO_5035436697" description="CUB domain-containing protein" evidence="3">
    <location>
        <begin position="20"/>
        <end position="407"/>
    </location>
</feature>
<protein>
    <recommendedName>
        <fullName evidence="4">CUB domain-containing protein</fullName>
    </recommendedName>
</protein>
<evidence type="ECO:0000256" key="1">
    <source>
        <dbReference type="ARBA" id="ARBA00023157"/>
    </source>
</evidence>
<sequence>MEYTKCLIIFLFSVSYIECKSWYPTTDIQGLNLNSVKNDQESRYITTTRHLNSTSGNDISVYISTQGSEYKPSNPLQISIMNSPNMPISKSNRNSNTFLNDAENFKNTSSRSKGKLVRRRCPQTPKQKCLNSSKAVQSRILEVFEVVQFEHIACFSSTGLEGTCLHEYDCQKINGTAMGACADGYGTCCIILLQCDTRSSAPTGWFTNPNYPGPSTDRLSCAFTLDKTSADVKQLRLDFMTFEITQLNSYDALSAPTGCLQYFKEDHGYVESFNYRDSTEIGITRTPSYLNNLNYAICIERKPASCSVAYTNVGDMQIVNYDTDGLPILPPQQAGVEIFDCPSDWLLISALRLCGERLNDGSVLQDFSLDAPVTDDGAGPILVWFRSDGIYSGRGFRLHYQQNNCTT</sequence>
<evidence type="ECO:0000256" key="3">
    <source>
        <dbReference type="SAM" id="SignalP"/>
    </source>
</evidence>
<feature type="non-terminal residue" evidence="5">
    <location>
        <position position="407"/>
    </location>
</feature>
<dbReference type="AlphaFoldDB" id="A0A8J9Y7A2"/>
<keyword evidence="3" id="KW-0732">Signal</keyword>
<dbReference type="SUPFAM" id="SSF49854">
    <property type="entry name" value="Spermadhesin, CUB domain"/>
    <property type="match status" value="1"/>
</dbReference>
<evidence type="ECO:0000313" key="6">
    <source>
        <dbReference type="Proteomes" id="UP000838878"/>
    </source>
</evidence>
<evidence type="ECO:0000313" key="5">
    <source>
        <dbReference type="EMBL" id="CAH0720029.1"/>
    </source>
</evidence>
<dbReference type="PROSITE" id="PS01180">
    <property type="entry name" value="CUB"/>
    <property type="match status" value="1"/>
</dbReference>
<dbReference type="Pfam" id="PF26080">
    <property type="entry name" value="CUB_animal"/>
    <property type="match status" value="1"/>
</dbReference>
<dbReference type="EMBL" id="OV170234">
    <property type="protein sequence ID" value="CAH0720029.1"/>
    <property type="molecule type" value="Genomic_DNA"/>
</dbReference>
<keyword evidence="6" id="KW-1185">Reference proteome</keyword>
<accession>A0A8J9Y7A2</accession>
<feature type="domain" description="CUB" evidence="4">
    <location>
        <begin position="195"/>
        <end position="403"/>
    </location>
</feature>
<dbReference type="InterPro" id="IPR035914">
    <property type="entry name" value="Sperma_CUB_dom_sf"/>
</dbReference>
<proteinExistence type="predicted"/>
<reference evidence="5" key="1">
    <citation type="submission" date="2021-12" db="EMBL/GenBank/DDBJ databases">
        <authorList>
            <person name="Martin H S."/>
        </authorList>
    </citation>
    <scope>NUCLEOTIDE SEQUENCE</scope>
</reference>
<organism evidence="5 6">
    <name type="scientific">Brenthis ino</name>
    <name type="common">lesser marbled fritillary</name>
    <dbReference type="NCBI Taxonomy" id="405034"/>
    <lineage>
        <taxon>Eukaryota</taxon>
        <taxon>Metazoa</taxon>
        <taxon>Ecdysozoa</taxon>
        <taxon>Arthropoda</taxon>
        <taxon>Hexapoda</taxon>
        <taxon>Insecta</taxon>
        <taxon>Pterygota</taxon>
        <taxon>Neoptera</taxon>
        <taxon>Endopterygota</taxon>
        <taxon>Lepidoptera</taxon>
        <taxon>Glossata</taxon>
        <taxon>Ditrysia</taxon>
        <taxon>Papilionoidea</taxon>
        <taxon>Nymphalidae</taxon>
        <taxon>Heliconiinae</taxon>
        <taxon>Argynnini</taxon>
        <taxon>Brenthis</taxon>
    </lineage>
</organism>
<keyword evidence="1" id="KW-1015">Disulfide bond</keyword>
<dbReference type="InterPro" id="IPR058698">
    <property type="entry name" value="CUB_metazoa"/>
</dbReference>
<feature type="signal peptide" evidence="3">
    <location>
        <begin position="1"/>
        <end position="19"/>
    </location>
</feature>
<dbReference type="OrthoDB" id="6479909at2759"/>
<dbReference type="PANTHER" id="PTHR33236:SF11">
    <property type="entry name" value="CUB DOMAIN-CONTAINING PROTEIN"/>
    <property type="match status" value="1"/>
</dbReference>
<comment type="caution">
    <text evidence="2">Lacks conserved residue(s) required for the propagation of feature annotation.</text>
</comment>